<sequence>MGSFLSFLKETFPPKAKFSVDDIPDLTGQVMVVTGANTGIGKETAKVLLAHNAKVYIACRSEPKALEAIADLKARTGKDSIDFLKIDLSDLKSIKEAAEEFGRKEKSTIRNERAGWVPAAHTAEKMVNSSADAGRAEARIVNVSSVMSLFVDSIDYERLGSPKANGNTPQIEHEDNFENLKHLNKKKSTLPIDLYVESKFANIVLSNELARRYGDQGIVSIALNPGNIASDLQRDMSKFRRRATAFFFNLRDVGHGALNSLYAGTMPEASEMNGKYIVPWARQGNANPAAQDPKKGEEMWRWLEAQTEGL</sequence>
<comment type="caution">
    <text evidence="4">The sequence shown here is derived from an EMBL/GenBank/DDBJ whole genome shotgun (WGS) entry which is preliminary data.</text>
</comment>
<proteinExistence type="inferred from homology"/>
<dbReference type="EMBL" id="JAACJL010000030">
    <property type="protein sequence ID" value="KAF4617329.1"/>
    <property type="molecule type" value="Genomic_DNA"/>
</dbReference>
<dbReference type="SUPFAM" id="SSF51735">
    <property type="entry name" value="NAD(P)-binding Rossmann-fold domains"/>
    <property type="match status" value="1"/>
</dbReference>
<evidence type="ECO:0000313" key="5">
    <source>
        <dbReference type="Proteomes" id="UP000521872"/>
    </source>
</evidence>
<dbReference type="PANTHER" id="PTHR24320">
    <property type="entry name" value="RETINOL DEHYDROGENASE"/>
    <property type="match status" value="1"/>
</dbReference>
<dbReference type="PRINTS" id="PR00081">
    <property type="entry name" value="GDHRDH"/>
</dbReference>
<gene>
    <name evidence="4" type="ORF">D9613_006135</name>
</gene>
<dbReference type="AlphaFoldDB" id="A0A8H4QTX8"/>
<keyword evidence="2" id="KW-0521">NADP</keyword>
<evidence type="ECO:0000256" key="2">
    <source>
        <dbReference type="ARBA" id="ARBA00022857"/>
    </source>
</evidence>
<keyword evidence="5" id="KW-1185">Reference proteome</keyword>
<dbReference type="PANTHER" id="PTHR24320:SF236">
    <property type="entry name" value="SHORT-CHAIN DEHYDROGENASE-RELATED"/>
    <property type="match status" value="1"/>
</dbReference>
<keyword evidence="3" id="KW-0560">Oxidoreductase</keyword>
<evidence type="ECO:0008006" key="6">
    <source>
        <dbReference type="Google" id="ProtNLM"/>
    </source>
</evidence>
<reference evidence="4 5" key="1">
    <citation type="submission" date="2019-12" db="EMBL/GenBank/DDBJ databases">
        <authorList>
            <person name="Floudas D."/>
            <person name="Bentzer J."/>
            <person name="Ahren D."/>
            <person name="Johansson T."/>
            <person name="Persson P."/>
            <person name="Tunlid A."/>
        </authorList>
    </citation>
    <scope>NUCLEOTIDE SEQUENCE [LARGE SCALE GENOMIC DNA]</scope>
    <source>
        <strain evidence="4 5">CBS 102.39</strain>
    </source>
</reference>
<dbReference type="Proteomes" id="UP000521872">
    <property type="component" value="Unassembled WGS sequence"/>
</dbReference>
<name>A0A8H4QTX8_9AGAR</name>
<accession>A0A8H4QTX8</accession>
<evidence type="ECO:0000256" key="1">
    <source>
        <dbReference type="ARBA" id="ARBA00006484"/>
    </source>
</evidence>
<dbReference type="GO" id="GO:0016491">
    <property type="term" value="F:oxidoreductase activity"/>
    <property type="evidence" value="ECO:0007669"/>
    <property type="project" value="UniProtKB-KW"/>
</dbReference>
<organism evidence="4 5">
    <name type="scientific">Agrocybe pediades</name>
    <dbReference type="NCBI Taxonomy" id="84607"/>
    <lineage>
        <taxon>Eukaryota</taxon>
        <taxon>Fungi</taxon>
        <taxon>Dikarya</taxon>
        <taxon>Basidiomycota</taxon>
        <taxon>Agaricomycotina</taxon>
        <taxon>Agaricomycetes</taxon>
        <taxon>Agaricomycetidae</taxon>
        <taxon>Agaricales</taxon>
        <taxon>Agaricineae</taxon>
        <taxon>Strophariaceae</taxon>
        <taxon>Agrocybe</taxon>
    </lineage>
</organism>
<dbReference type="Pfam" id="PF00106">
    <property type="entry name" value="adh_short"/>
    <property type="match status" value="1"/>
</dbReference>
<dbReference type="InterPro" id="IPR036291">
    <property type="entry name" value="NAD(P)-bd_dom_sf"/>
</dbReference>
<protein>
    <recommendedName>
        <fullName evidence="6">NAD(P)-binding protein</fullName>
    </recommendedName>
</protein>
<evidence type="ECO:0000313" key="4">
    <source>
        <dbReference type="EMBL" id="KAF4617329.1"/>
    </source>
</evidence>
<dbReference type="Gene3D" id="3.40.50.720">
    <property type="entry name" value="NAD(P)-binding Rossmann-like Domain"/>
    <property type="match status" value="2"/>
</dbReference>
<dbReference type="InterPro" id="IPR002347">
    <property type="entry name" value="SDR_fam"/>
</dbReference>
<evidence type="ECO:0000256" key="3">
    <source>
        <dbReference type="ARBA" id="ARBA00023002"/>
    </source>
</evidence>
<comment type="similarity">
    <text evidence="1">Belongs to the short-chain dehydrogenases/reductases (SDR) family.</text>
</comment>